<dbReference type="AlphaFoldDB" id="A0A382GB37"/>
<reference evidence="1" key="1">
    <citation type="submission" date="2018-05" db="EMBL/GenBank/DDBJ databases">
        <authorList>
            <person name="Lanie J.A."/>
            <person name="Ng W.-L."/>
            <person name="Kazmierczak K.M."/>
            <person name="Andrzejewski T.M."/>
            <person name="Davidsen T.M."/>
            <person name="Wayne K.J."/>
            <person name="Tettelin H."/>
            <person name="Glass J.I."/>
            <person name="Rusch D."/>
            <person name="Podicherti R."/>
            <person name="Tsui H.-C.T."/>
            <person name="Winkler M.E."/>
        </authorList>
    </citation>
    <scope>NUCLEOTIDE SEQUENCE</scope>
</reference>
<dbReference type="EMBL" id="UINC01054564">
    <property type="protein sequence ID" value="SVB72430.1"/>
    <property type="molecule type" value="Genomic_DNA"/>
</dbReference>
<feature type="non-terminal residue" evidence="1">
    <location>
        <position position="56"/>
    </location>
</feature>
<sequence>VELFSGLIFFLPIITKREIATTEKTREPTTGQGAVASEVPSMTIKKAPNANPAIKA</sequence>
<accession>A0A382GB37</accession>
<organism evidence="1">
    <name type="scientific">marine metagenome</name>
    <dbReference type="NCBI Taxonomy" id="408172"/>
    <lineage>
        <taxon>unclassified sequences</taxon>
        <taxon>metagenomes</taxon>
        <taxon>ecological metagenomes</taxon>
    </lineage>
</organism>
<name>A0A382GB37_9ZZZZ</name>
<proteinExistence type="predicted"/>
<protein>
    <submittedName>
        <fullName evidence="1">Uncharacterized protein</fullName>
    </submittedName>
</protein>
<evidence type="ECO:0000313" key="1">
    <source>
        <dbReference type="EMBL" id="SVB72430.1"/>
    </source>
</evidence>
<gene>
    <name evidence="1" type="ORF">METZ01_LOCUS225284</name>
</gene>
<feature type="non-terminal residue" evidence="1">
    <location>
        <position position="1"/>
    </location>
</feature>